<dbReference type="Gene3D" id="2.40.170.20">
    <property type="entry name" value="TonB-dependent receptor, beta-barrel domain"/>
    <property type="match status" value="1"/>
</dbReference>
<sequence>MGKPKFKQQKSYNMKFNLLANCKNKSYYALILFIMGFGAIHAQSITISGAVSDGDGIPLLGVNVLVKGTSNGTVTDFDGLYEVKANVGDILVFTSIGFEAKEVTVGSESKINISLTSNVSELDEVIVVGYQTQTKREISGSISQVKSEVLERQAVGNFAEALQGQLAGVNVQAQSGAPGARVNIQIRGANSLASSGTQGLDPLAGEINPANNALGPLYIIDGVPFSDNPNLSPNEIESIEVLKDAATAAIYGSRASGGVIIITTKRAKPGSLKFNFSTYTSVNRITSSVPTLTGSEAIATDIQFIENSGLSFESSGILNRNPDALNNNTDWQDIILNNNAVTTNYNFKLSGGSDTANFSLVLDHLDQDGVLINSDFKRTNLRLNSNFKTGKFSLFSSMNLSRSDANREPWAILYDAVTASATEQGPDRLGAGNELGGNADQFNVLGNILQKLQEVSTNESNSAGGTLQFRYELADGLSARLNLSGNRTQTRGIFFQRSFRFVDDETGEILVGREDAAIAKLQESTTTFQQTSVEGILDYNKTFGKHKLSALVGYTLENRLWATTRTSVRGFRSNDLPTIDQAIDRENINVQGQDTDSALLGAIGTLGYNYDGRYLLRANVRSDSSSKFAEGNRVGVFYGASFAWNISNEEFFKNASALSFISDLKLRASYGEVGNQNIGDFRTLPLINNNLNVPIGNDGGIVNGLNQTRIFNENLQWETSISQNLGIDLNLFNNSVTIVGEYYKVEKDDLLFDLVIPASSGADPDGNNGARIASNIGALTNEGLEITAGYKNNSRALKWGINGTYTMNINEVTRLAGSTSQIVGDRLTPGSNRISTLPVNFAREGFQAGAFFLLDTDGIIRTQEELDEYLLLGGLTDGAQIGDVRLVDANGDGTIDFDNDRVFKGNNTPDFEVGLNINLDYKNWDFNMSWFGSYGSKILNGPKALAYDSQNHRDLLFAFTPTNTTSDIPINRRGGETTNYSPITDIFLEDGDYIRLRNIQLGYSLPQDILKKHGIAKFRIYLGASNLLTITNYTGFDPEVGGDGLFSRGLDRGLTPITASGRIGLEVGF</sequence>
<keyword evidence="10" id="KW-1185">Reference proteome</keyword>
<name>A0A162X5C1_9FLAO</name>
<keyword evidence="3 7" id="KW-1134">Transmembrane beta strand</keyword>
<dbReference type="NCBIfam" id="TIGR04057">
    <property type="entry name" value="SusC_RagA_signa"/>
    <property type="match status" value="1"/>
</dbReference>
<evidence type="ECO:0000256" key="6">
    <source>
        <dbReference type="ARBA" id="ARBA00023237"/>
    </source>
</evidence>
<evidence type="ECO:0000256" key="2">
    <source>
        <dbReference type="ARBA" id="ARBA00022448"/>
    </source>
</evidence>
<dbReference type="InterPro" id="IPR023997">
    <property type="entry name" value="TonB-dep_OMP_SusC/RagA_CS"/>
</dbReference>
<dbReference type="EMBL" id="LQRT01000058">
    <property type="protein sequence ID" value="KZS38424.1"/>
    <property type="molecule type" value="Genomic_DNA"/>
</dbReference>
<dbReference type="Proteomes" id="UP000076715">
    <property type="component" value="Unassembled WGS sequence"/>
</dbReference>
<protein>
    <recommendedName>
        <fullName evidence="8">TonB-dependent receptor plug domain-containing protein</fullName>
    </recommendedName>
</protein>
<evidence type="ECO:0000256" key="3">
    <source>
        <dbReference type="ARBA" id="ARBA00022452"/>
    </source>
</evidence>
<dbReference type="Pfam" id="PF07715">
    <property type="entry name" value="Plug"/>
    <property type="match status" value="1"/>
</dbReference>
<dbReference type="SUPFAM" id="SSF56935">
    <property type="entry name" value="Porins"/>
    <property type="match status" value="1"/>
</dbReference>
<dbReference type="InterPro" id="IPR039426">
    <property type="entry name" value="TonB-dep_rcpt-like"/>
</dbReference>
<evidence type="ECO:0000313" key="10">
    <source>
        <dbReference type="Proteomes" id="UP000076715"/>
    </source>
</evidence>
<dbReference type="GO" id="GO:0009279">
    <property type="term" value="C:cell outer membrane"/>
    <property type="evidence" value="ECO:0007669"/>
    <property type="project" value="UniProtKB-SubCell"/>
</dbReference>
<comment type="caution">
    <text evidence="9">The sequence shown here is derived from an EMBL/GenBank/DDBJ whole genome shotgun (WGS) entry which is preliminary data.</text>
</comment>
<dbReference type="AlphaFoldDB" id="A0A162X5C1"/>
<dbReference type="InterPro" id="IPR037066">
    <property type="entry name" value="Plug_dom_sf"/>
</dbReference>
<evidence type="ECO:0000256" key="1">
    <source>
        <dbReference type="ARBA" id="ARBA00004571"/>
    </source>
</evidence>
<evidence type="ECO:0000256" key="7">
    <source>
        <dbReference type="PROSITE-ProRule" id="PRU01360"/>
    </source>
</evidence>
<dbReference type="NCBIfam" id="TIGR04056">
    <property type="entry name" value="OMP_RagA_SusC"/>
    <property type="match status" value="1"/>
</dbReference>
<accession>A0A162X5C1</accession>
<proteinExistence type="inferred from homology"/>
<dbReference type="InterPro" id="IPR036942">
    <property type="entry name" value="Beta-barrel_TonB_sf"/>
</dbReference>
<evidence type="ECO:0000313" key="9">
    <source>
        <dbReference type="EMBL" id="KZS38424.1"/>
    </source>
</evidence>
<comment type="subcellular location">
    <subcellularLocation>
        <location evidence="1 7">Cell outer membrane</location>
        <topology evidence="1 7">Multi-pass membrane protein</topology>
    </subcellularLocation>
</comment>
<keyword evidence="5 7" id="KW-0472">Membrane</keyword>
<evidence type="ECO:0000256" key="4">
    <source>
        <dbReference type="ARBA" id="ARBA00022692"/>
    </source>
</evidence>
<dbReference type="Gene3D" id="2.60.40.1120">
    <property type="entry name" value="Carboxypeptidase-like, regulatory domain"/>
    <property type="match status" value="1"/>
</dbReference>
<dbReference type="InterPro" id="IPR008969">
    <property type="entry name" value="CarboxyPept-like_regulatory"/>
</dbReference>
<dbReference type="STRING" id="1642818.AWE51_17885"/>
<comment type="similarity">
    <text evidence="7">Belongs to the TonB-dependent receptor family.</text>
</comment>
<dbReference type="SUPFAM" id="SSF49464">
    <property type="entry name" value="Carboxypeptidase regulatory domain-like"/>
    <property type="match status" value="1"/>
</dbReference>
<keyword evidence="2 7" id="KW-0813">Transport</keyword>
<gene>
    <name evidence="9" type="ORF">AWE51_17885</name>
</gene>
<dbReference type="Gene3D" id="2.170.130.10">
    <property type="entry name" value="TonB-dependent receptor, plug domain"/>
    <property type="match status" value="1"/>
</dbReference>
<dbReference type="InterPro" id="IPR012910">
    <property type="entry name" value="Plug_dom"/>
</dbReference>
<evidence type="ECO:0000259" key="8">
    <source>
        <dbReference type="Pfam" id="PF07715"/>
    </source>
</evidence>
<feature type="domain" description="TonB-dependent receptor plug" evidence="8">
    <location>
        <begin position="135"/>
        <end position="259"/>
    </location>
</feature>
<dbReference type="Pfam" id="PF13715">
    <property type="entry name" value="CarbopepD_reg_2"/>
    <property type="match status" value="1"/>
</dbReference>
<organism evidence="9 10">
    <name type="scientific">Aquimarina aggregata</name>
    <dbReference type="NCBI Taxonomy" id="1642818"/>
    <lineage>
        <taxon>Bacteria</taxon>
        <taxon>Pseudomonadati</taxon>
        <taxon>Bacteroidota</taxon>
        <taxon>Flavobacteriia</taxon>
        <taxon>Flavobacteriales</taxon>
        <taxon>Flavobacteriaceae</taxon>
        <taxon>Aquimarina</taxon>
    </lineage>
</organism>
<dbReference type="PROSITE" id="PS52016">
    <property type="entry name" value="TONB_DEPENDENT_REC_3"/>
    <property type="match status" value="1"/>
</dbReference>
<reference evidence="9 10" key="1">
    <citation type="submission" date="2016-01" db="EMBL/GenBank/DDBJ databases">
        <title>The draft genome sequence of Aquimarina sp. RZW4-3-2.</title>
        <authorList>
            <person name="Wang Y."/>
        </authorList>
    </citation>
    <scope>NUCLEOTIDE SEQUENCE [LARGE SCALE GENOMIC DNA]</scope>
    <source>
        <strain evidence="9 10">RZW4-3-2</strain>
    </source>
</reference>
<keyword evidence="4 7" id="KW-0812">Transmembrane</keyword>
<evidence type="ECO:0000256" key="5">
    <source>
        <dbReference type="ARBA" id="ARBA00023136"/>
    </source>
</evidence>
<keyword evidence="6 7" id="KW-0998">Cell outer membrane</keyword>
<dbReference type="InterPro" id="IPR023996">
    <property type="entry name" value="TonB-dep_OMP_SusC/RagA"/>
</dbReference>